<evidence type="ECO:0000313" key="2">
    <source>
        <dbReference type="Proteomes" id="UP000271098"/>
    </source>
</evidence>
<proteinExistence type="predicted"/>
<dbReference type="EMBL" id="UYRT01105681">
    <property type="protein sequence ID" value="VDN44348.1"/>
    <property type="molecule type" value="Genomic_DNA"/>
</dbReference>
<dbReference type="Proteomes" id="UP000271098">
    <property type="component" value="Unassembled WGS sequence"/>
</dbReference>
<organism evidence="3">
    <name type="scientific">Gongylonema pulchrum</name>
    <dbReference type="NCBI Taxonomy" id="637853"/>
    <lineage>
        <taxon>Eukaryota</taxon>
        <taxon>Metazoa</taxon>
        <taxon>Ecdysozoa</taxon>
        <taxon>Nematoda</taxon>
        <taxon>Chromadorea</taxon>
        <taxon>Rhabditida</taxon>
        <taxon>Spirurina</taxon>
        <taxon>Spiruromorpha</taxon>
        <taxon>Spiruroidea</taxon>
        <taxon>Gongylonematidae</taxon>
        <taxon>Gongylonema</taxon>
    </lineage>
</organism>
<name>A0A183EX61_9BILA</name>
<dbReference type="AlphaFoldDB" id="A0A183EX61"/>
<accession>A0A183EX61</accession>
<evidence type="ECO:0000313" key="3">
    <source>
        <dbReference type="WBParaSite" id="GPUH_0002558201-mRNA-1"/>
    </source>
</evidence>
<evidence type="ECO:0000313" key="1">
    <source>
        <dbReference type="EMBL" id="VDN44348.1"/>
    </source>
</evidence>
<dbReference type="WBParaSite" id="GPUH_0002558201-mRNA-1">
    <property type="protein sequence ID" value="GPUH_0002558201-mRNA-1"/>
    <property type="gene ID" value="GPUH_0002558201"/>
</dbReference>
<reference evidence="1 2" key="2">
    <citation type="submission" date="2018-11" db="EMBL/GenBank/DDBJ databases">
        <authorList>
            <consortium name="Pathogen Informatics"/>
        </authorList>
    </citation>
    <scope>NUCLEOTIDE SEQUENCE [LARGE SCALE GENOMIC DNA]</scope>
</reference>
<reference evidence="3" key="1">
    <citation type="submission" date="2016-06" db="UniProtKB">
        <authorList>
            <consortium name="WormBaseParasite"/>
        </authorList>
    </citation>
    <scope>IDENTIFICATION</scope>
</reference>
<gene>
    <name evidence="1" type="ORF">GPUH_LOCUS25552</name>
</gene>
<keyword evidence="2" id="KW-1185">Reference proteome</keyword>
<protein>
    <submittedName>
        <fullName evidence="3">Protein kinase domain-containing protein</fullName>
    </submittedName>
</protein>
<sequence>MSPVWYKRPERFTSQRYLRVVALSRTNVAIADFGTGAVEYIDWNVPKNPISALQGASESHHADEILLCHRICRFPYILGFGDDLIEVRLAINGNLLCSMYMPHVKVLSTKRD</sequence>
<dbReference type="OrthoDB" id="2499658at2759"/>